<dbReference type="RefSeq" id="WP_084230033.1">
    <property type="nucleotide sequence ID" value="NZ_FWWR01000009.1"/>
</dbReference>
<evidence type="ECO:0000313" key="2">
    <source>
        <dbReference type="EMBL" id="SMB81284.1"/>
    </source>
</evidence>
<feature type="coiled-coil region" evidence="1">
    <location>
        <begin position="46"/>
        <end position="105"/>
    </location>
</feature>
<dbReference type="Proteomes" id="UP000192368">
    <property type="component" value="Unassembled WGS sequence"/>
</dbReference>
<keyword evidence="1" id="KW-0175">Coiled coil</keyword>
<sequence length="123" mass="14347">MDPIFKKFEEIYSTHEDLWDKFYSDPKLDESKKDIISEIESSTVLNKKEKNILKEDQKKLDALNLELENIENRLNKETKPITDELNKLYDIVDKANEKNQKLLDKVFPPIALSENSCGADCVK</sequence>
<evidence type="ECO:0000313" key="3">
    <source>
        <dbReference type="Proteomes" id="UP000192368"/>
    </source>
</evidence>
<keyword evidence="3" id="KW-1185">Reference proteome</keyword>
<evidence type="ECO:0000256" key="1">
    <source>
        <dbReference type="SAM" id="Coils"/>
    </source>
</evidence>
<accession>A0A1W1UKK7</accession>
<dbReference type="AlphaFoldDB" id="A0A1W1UKK7"/>
<reference evidence="3" key="1">
    <citation type="submission" date="2017-04" db="EMBL/GenBank/DDBJ databases">
        <authorList>
            <person name="Varghese N."/>
            <person name="Submissions S."/>
        </authorList>
    </citation>
    <scope>NUCLEOTIDE SEQUENCE [LARGE SCALE GENOMIC DNA]</scope>
    <source>
        <strain evidence="3">DSM 20463</strain>
    </source>
</reference>
<proteinExistence type="predicted"/>
<name>A0A1W1UKK7_PEPAS</name>
<dbReference type="EMBL" id="FWWR01000009">
    <property type="protein sequence ID" value="SMB81284.1"/>
    <property type="molecule type" value="Genomic_DNA"/>
</dbReference>
<organism evidence="2 3">
    <name type="scientific">Peptoniphilus asaccharolyticus DSM 20463</name>
    <dbReference type="NCBI Taxonomy" id="573058"/>
    <lineage>
        <taxon>Bacteria</taxon>
        <taxon>Bacillati</taxon>
        <taxon>Bacillota</taxon>
        <taxon>Tissierellia</taxon>
        <taxon>Tissierellales</taxon>
        <taxon>Peptoniphilaceae</taxon>
        <taxon>Peptoniphilus</taxon>
    </lineage>
</organism>
<gene>
    <name evidence="2" type="ORF">SAMN00017477_0332</name>
</gene>
<protein>
    <submittedName>
        <fullName evidence="2">Uncharacterized protein</fullName>
    </submittedName>
</protein>